<dbReference type="PROSITE" id="PS00198">
    <property type="entry name" value="4FE4S_FER_1"/>
    <property type="match status" value="2"/>
</dbReference>
<dbReference type="Pfam" id="PF13183">
    <property type="entry name" value="Fer4_8"/>
    <property type="match status" value="1"/>
</dbReference>
<keyword evidence="9" id="KW-1185">Reference proteome</keyword>
<comment type="catalytic activity">
    <reaction evidence="6">
        <text>(R)-lactate + A = pyruvate + AH2</text>
        <dbReference type="Rhea" id="RHEA:15089"/>
        <dbReference type="ChEBI" id="CHEBI:13193"/>
        <dbReference type="ChEBI" id="CHEBI:15361"/>
        <dbReference type="ChEBI" id="CHEBI:16004"/>
        <dbReference type="ChEBI" id="CHEBI:17499"/>
    </reaction>
</comment>
<evidence type="ECO:0000256" key="3">
    <source>
        <dbReference type="ARBA" id="ARBA00022737"/>
    </source>
</evidence>
<evidence type="ECO:0000313" key="8">
    <source>
        <dbReference type="EMBL" id="MFC3124036.1"/>
    </source>
</evidence>
<evidence type="ECO:0000256" key="4">
    <source>
        <dbReference type="ARBA" id="ARBA00023004"/>
    </source>
</evidence>
<comment type="caution">
    <text evidence="8">The sequence shown here is derived from an EMBL/GenBank/DDBJ whole genome shotgun (WGS) entry which is preliminary data.</text>
</comment>
<feature type="domain" description="4Fe-4S ferredoxin-type" evidence="7">
    <location>
        <begin position="15"/>
        <end position="45"/>
    </location>
</feature>
<evidence type="ECO:0000256" key="5">
    <source>
        <dbReference type="ARBA" id="ARBA00023014"/>
    </source>
</evidence>
<organism evidence="8 9">
    <name type="scientific">Teichococcus globiformis</name>
    <dbReference type="NCBI Taxonomy" id="2307229"/>
    <lineage>
        <taxon>Bacteria</taxon>
        <taxon>Pseudomonadati</taxon>
        <taxon>Pseudomonadota</taxon>
        <taxon>Alphaproteobacteria</taxon>
        <taxon>Acetobacterales</taxon>
        <taxon>Roseomonadaceae</taxon>
        <taxon>Roseomonas</taxon>
    </lineage>
</organism>
<dbReference type="InterPro" id="IPR012257">
    <property type="entry name" value="Glc_ox_4Fe-4S"/>
</dbReference>
<keyword evidence="1 6" id="KW-0004">4Fe-4S</keyword>
<dbReference type="RefSeq" id="WP_379593832.1">
    <property type="nucleotide sequence ID" value="NZ_JBHRTN010000004.1"/>
</dbReference>
<dbReference type="PANTHER" id="PTHR32479:SF17">
    <property type="entry name" value="GLYCOLATE OXIDASE IRON-SULFUR SUBUNIT"/>
    <property type="match status" value="1"/>
</dbReference>
<keyword evidence="5 6" id="KW-0411">Iron-sulfur</keyword>
<keyword evidence="6" id="KW-0249">Electron transport</keyword>
<reference evidence="9" key="1">
    <citation type="journal article" date="2019" name="Int. J. Syst. Evol. Microbiol.">
        <title>The Global Catalogue of Microorganisms (GCM) 10K type strain sequencing project: providing services to taxonomists for standard genome sequencing and annotation.</title>
        <authorList>
            <consortium name="The Broad Institute Genomics Platform"/>
            <consortium name="The Broad Institute Genome Sequencing Center for Infectious Disease"/>
            <person name="Wu L."/>
            <person name="Ma J."/>
        </authorList>
    </citation>
    <scope>NUCLEOTIDE SEQUENCE [LARGE SCALE GENOMIC DNA]</scope>
    <source>
        <strain evidence="9">KCTC 52094</strain>
    </source>
</reference>
<evidence type="ECO:0000256" key="1">
    <source>
        <dbReference type="ARBA" id="ARBA00022485"/>
    </source>
</evidence>
<dbReference type="InterPro" id="IPR017896">
    <property type="entry name" value="4Fe4S_Fe-S-bd"/>
</dbReference>
<accession>A0ABV7FXA4</accession>
<protein>
    <recommendedName>
        <fullName evidence="6">Glycolate oxidase iron-sulfur subunit</fullName>
        <ecNumber evidence="6">1.1.99.14</ecNumber>
    </recommendedName>
</protein>
<keyword evidence="8" id="KW-0560">Oxidoreductase</keyword>
<proteinExistence type="predicted"/>
<dbReference type="SUPFAM" id="SSF46548">
    <property type="entry name" value="alpha-helical ferredoxin"/>
    <property type="match status" value="1"/>
</dbReference>
<dbReference type="PROSITE" id="PS51379">
    <property type="entry name" value="4FE4S_FER_2"/>
    <property type="match status" value="2"/>
</dbReference>
<dbReference type="EMBL" id="JBHRTN010000004">
    <property type="protein sequence ID" value="MFC3124036.1"/>
    <property type="molecule type" value="Genomic_DNA"/>
</dbReference>
<gene>
    <name evidence="8" type="primary">glcF</name>
    <name evidence="8" type="ORF">ACFOD4_03090</name>
</gene>
<evidence type="ECO:0000313" key="9">
    <source>
        <dbReference type="Proteomes" id="UP001595593"/>
    </source>
</evidence>
<evidence type="ECO:0000256" key="2">
    <source>
        <dbReference type="ARBA" id="ARBA00022723"/>
    </source>
</evidence>
<comment type="function">
    <text evidence="6">Component of a complex that catalyzes the oxidation of glycolate to glyoxylate.</text>
</comment>
<evidence type="ECO:0000256" key="6">
    <source>
        <dbReference type="PIRNR" id="PIRNR000139"/>
    </source>
</evidence>
<dbReference type="PIRSF" id="PIRSF000139">
    <property type="entry name" value="Glc_ox_4Fe-4S"/>
    <property type="match status" value="1"/>
</dbReference>
<dbReference type="PANTHER" id="PTHR32479">
    <property type="entry name" value="GLYCOLATE OXIDASE IRON-SULFUR SUBUNIT"/>
    <property type="match status" value="1"/>
</dbReference>
<feature type="domain" description="4Fe-4S ferredoxin-type" evidence="7">
    <location>
        <begin position="66"/>
        <end position="96"/>
    </location>
</feature>
<dbReference type="Proteomes" id="UP001595593">
    <property type="component" value="Unassembled WGS sequence"/>
</dbReference>
<dbReference type="InterPro" id="IPR009051">
    <property type="entry name" value="Helical_ferredxn"/>
</dbReference>
<dbReference type="InterPro" id="IPR004017">
    <property type="entry name" value="Cys_rich_dom"/>
</dbReference>
<dbReference type="GO" id="GO:0019154">
    <property type="term" value="F:glycolate dehydrogenase activity"/>
    <property type="evidence" value="ECO:0007669"/>
    <property type="project" value="UniProtKB-EC"/>
</dbReference>
<comment type="cofactor">
    <cofactor evidence="6">
        <name>[4Fe-4S] cluster</name>
        <dbReference type="ChEBI" id="CHEBI:49883"/>
    </cofactor>
    <text evidence="6">Binds 2 [4Fe-4S] clusters.</text>
</comment>
<keyword evidence="2 6" id="KW-0479">Metal-binding</keyword>
<dbReference type="InterPro" id="IPR017900">
    <property type="entry name" value="4Fe4S_Fe_S_CS"/>
</dbReference>
<keyword evidence="4 6" id="KW-0408">Iron</keyword>
<dbReference type="Gene3D" id="1.10.1060.10">
    <property type="entry name" value="Alpha-helical ferredoxin"/>
    <property type="match status" value="1"/>
</dbReference>
<comment type="catalytic activity">
    <reaction evidence="6">
        <text>glycolate + A = glyoxylate + AH2</text>
        <dbReference type="Rhea" id="RHEA:21264"/>
        <dbReference type="ChEBI" id="CHEBI:13193"/>
        <dbReference type="ChEBI" id="CHEBI:17499"/>
        <dbReference type="ChEBI" id="CHEBI:29805"/>
        <dbReference type="ChEBI" id="CHEBI:36655"/>
        <dbReference type="EC" id="1.1.99.14"/>
    </reaction>
</comment>
<keyword evidence="6" id="KW-0813">Transport</keyword>
<dbReference type="EC" id="1.1.99.14" evidence="6"/>
<sequence length="443" mass="47313">MQTSFAPERLTDPDLRESNDILRRCVHCGFCTATCPTFVLLGDELDSPRGRIYLIKDMLESGGPATEPVVRHVDRCLSCLSCMTTCPSGVNYMHLVDHARRHIEETYRRPWPERLLRRLLGSVLPYPRRFRLALAGAGLGRRAVGLLPGQGTMVRRLRAMLALAPQHLPSAGDSARPQVHPAQGQRRGRVALLTGCAQTVLSPSINEATIRLLTRMGIEVVVSAGQGCCGALNHHMGQHDPAMAHARANIEAWMREIEGEGLDAVVINASGCGTTVKDYGFMFRAESGPWPERAATVAGLARDISEVLVQFGYAPTRPAPGLTVAYHAACSLQHGQKVTAAPKQLLARAGFTVREPAEAHLCCGSAGTYNLMQPEIASRLGARKRAQLEKTGAVLVASGNIGCLTQLGGGGLPVVHTVELLDWMAGGPCPSACSSAGTVNGTA</sequence>
<evidence type="ECO:0000259" key="7">
    <source>
        <dbReference type="PROSITE" id="PS51379"/>
    </source>
</evidence>
<dbReference type="NCBIfam" id="NF008434">
    <property type="entry name" value="PRK11274.1"/>
    <property type="match status" value="1"/>
</dbReference>
<dbReference type="Pfam" id="PF02754">
    <property type="entry name" value="CCG"/>
    <property type="match status" value="2"/>
</dbReference>
<keyword evidence="3" id="KW-0677">Repeat</keyword>
<name>A0ABV7FXA4_9PROT</name>